<accession>A0AAD9U7R9</accession>
<organism evidence="2 3">
    <name type="scientific">Dipteronia dyeriana</name>
    <dbReference type="NCBI Taxonomy" id="168575"/>
    <lineage>
        <taxon>Eukaryota</taxon>
        <taxon>Viridiplantae</taxon>
        <taxon>Streptophyta</taxon>
        <taxon>Embryophyta</taxon>
        <taxon>Tracheophyta</taxon>
        <taxon>Spermatophyta</taxon>
        <taxon>Magnoliopsida</taxon>
        <taxon>eudicotyledons</taxon>
        <taxon>Gunneridae</taxon>
        <taxon>Pentapetalae</taxon>
        <taxon>rosids</taxon>
        <taxon>malvids</taxon>
        <taxon>Sapindales</taxon>
        <taxon>Sapindaceae</taxon>
        <taxon>Hippocastanoideae</taxon>
        <taxon>Acereae</taxon>
        <taxon>Dipteronia</taxon>
    </lineage>
</organism>
<evidence type="ECO:0000313" key="2">
    <source>
        <dbReference type="EMBL" id="KAK2649179.1"/>
    </source>
</evidence>
<gene>
    <name evidence="2" type="ORF">Ddye_016668</name>
</gene>
<reference evidence="2" key="1">
    <citation type="journal article" date="2023" name="Plant J.">
        <title>Genome sequences and population genomics provide insights into the demographic history, inbreeding, and mutation load of two 'living fossil' tree species of Dipteronia.</title>
        <authorList>
            <person name="Feng Y."/>
            <person name="Comes H.P."/>
            <person name="Chen J."/>
            <person name="Zhu S."/>
            <person name="Lu R."/>
            <person name="Zhang X."/>
            <person name="Li P."/>
            <person name="Qiu J."/>
            <person name="Olsen K.M."/>
            <person name="Qiu Y."/>
        </authorList>
    </citation>
    <scope>NUCLEOTIDE SEQUENCE</scope>
    <source>
        <strain evidence="2">KIB01</strain>
    </source>
</reference>
<dbReference type="EMBL" id="JANJYI010000005">
    <property type="protein sequence ID" value="KAK2649179.1"/>
    <property type="molecule type" value="Genomic_DNA"/>
</dbReference>
<keyword evidence="3" id="KW-1185">Reference proteome</keyword>
<feature type="compositionally biased region" description="Basic and acidic residues" evidence="1">
    <location>
        <begin position="59"/>
        <end position="69"/>
    </location>
</feature>
<comment type="caution">
    <text evidence="2">The sequence shown here is derived from an EMBL/GenBank/DDBJ whole genome shotgun (WGS) entry which is preliminary data.</text>
</comment>
<protein>
    <submittedName>
        <fullName evidence="2">Uncharacterized protein</fullName>
    </submittedName>
</protein>
<name>A0AAD9U7R9_9ROSI</name>
<sequence length="153" mass="17166">MPVHYLDCDNFKESEGLESWTPVGDEFGSSIYDPHQKDDAVLHSGKITSSTSTSTAPVEHLEPKDKVSETPRMNELQGKSFRDREPNRIPVARPGGLKKTATVEDSAEEDKRKSVEVTESTPSPRTVRHFLGNINEKSDAFIRSRKEAMSRNH</sequence>
<dbReference type="Proteomes" id="UP001280121">
    <property type="component" value="Unassembled WGS sequence"/>
</dbReference>
<feature type="region of interest" description="Disordered" evidence="1">
    <location>
        <begin position="46"/>
        <end position="127"/>
    </location>
</feature>
<evidence type="ECO:0000256" key="1">
    <source>
        <dbReference type="SAM" id="MobiDB-lite"/>
    </source>
</evidence>
<evidence type="ECO:0000313" key="3">
    <source>
        <dbReference type="Proteomes" id="UP001280121"/>
    </source>
</evidence>
<proteinExistence type="predicted"/>
<dbReference type="AlphaFoldDB" id="A0AAD9U7R9"/>